<evidence type="ECO:0000259" key="1">
    <source>
        <dbReference type="Pfam" id="PF12499"/>
    </source>
</evidence>
<protein>
    <recommendedName>
        <fullName evidence="1">Pherophorin domain-containing protein</fullName>
    </recommendedName>
</protein>
<proteinExistence type="predicted"/>
<dbReference type="InterPro" id="IPR024616">
    <property type="entry name" value="Pherophorin"/>
</dbReference>
<dbReference type="Pfam" id="PF12499">
    <property type="entry name" value="DUF3707"/>
    <property type="match status" value="1"/>
</dbReference>
<evidence type="ECO:0000313" key="2">
    <source>
        <dbReference type="EMBL" id="GIM10089.1"/>
    </source>
</evidence>
<sequence>EPVCMPIGRTAFIIMAKTAYFTLLIAAALAVGCWVANADYYEDLLPQGIQAGTISQFPYRSCNTSNGAYRLAPVWVPMGSSKYCFKIEVRQDAQSCSGACCTSGLHKI</sequence>
<accession>A0A8J4LTC9</accession>
<comment type="caution">
    <text evidence="2">The sequence shown here is derived from an EMBL/GenBank/DDBJ whole genome shotgun (WGS) entry which is preliminary data.</text>
</comment>
<gene>
    <name evidence="2" type="ORF">Vretimale_13858</name>
</gene>
<dbReference type="EMBL" id="BNCQ01000033">
    <property type="protein sequence ID" value="GIM10089.1"/>
    <property type="molecule type" value="Genomic_DNA"/>
</dbReference>
<dbReference type="Proteomes" id="UP000722791">
    <property type="component" value="Unassembled WGS sequence"/>
</dbReference>
<name>A0A8J4LTC9_9CHLO</name>
<dbReference type="AlphaFoldDB" id="A0A8J4LTC9"/>
<reference evidence="2" key="1">
    <citation type="journal article" date="2021" name="Proc. Natl. Acad. Sci. U.S.A.">
        <title>Three genomes in the algal genus Volvox reveal the fate of a haploid sex-determining region after a transition to homothallism.</title>
        <authorList>
            <person name="Yamamoto K."/>
            <person name="Hamaji T."/>
            <person name="Kawai-Toyooka H."/>
            <person name="Matsuzaki R."/>
            <person name="Takahashi F."/>
            <person name="Nishimura Y."/>
            <person name="Kawachi M."/>
            <person name="Noguchi H."/>
            <person name="Minakuchi Y."/>
            <person name="Umen J.G."/>
            <person name="Toyoda A."/>
            <person name="Nozaki H."/>
        </authorList>
    </citation>
    <scope>NUCLEOTIDE SEQUENCE</scope>
    <source>
        <strain evidence="2">NIES-3785</strain>
    </source>
</reference>
<feature type="domain" description="Pherophorin" evidence="1">
    <location>
        <begin position="57"/>
        <end position="108"/>
    </location>
</feature>
<feature type="non-terminal residue" evidence="2">
    <location>
        <position position="1"/>
    </location>
</feature>
<feature type="non-terminal residue" evidence="2">
    <location>
        <position position="108"/>
    </location>
</feature>
<organism evidence="2 3">
    <name type="scientific">Volvox reticuliferus</name>
    <dbReference type="NCBI Taxonomy" id="1737510"/>
    <lineage>
        <taxon>Eukaryota</taxon>
        <taxon>Viridiplantae</taxon>
        <taxon>Chlorophyta</taxon>
        <taxon>core chlorophytes</taxon>
        <taxon>Chlorophyceae</taxon>
        <taxon>CS clade</taxon>
        <taxon>Chlamydomonadales</taxon>
        <taxon>Volvocaceae</taxon>
        <taxon>Volvox</taxon>
    </lineage>
</organism>
<evidence type="ECO:0000313" key="3">
    <source>
        <dbReference type="Proteomes" id="UP000722791"/>
    </source>
</evidence>